<evidence type="ECO:0000313" key="1">
    <source>
        <dbReference type="EMBL" id="CAH3151093.1"/>
    </source>
</evidence>
<reference evidence="1 2" key="1">
    <citation type="submission" date="2022-05" db="EMBL/GenBank/DDBJ databases">
        <authorList>
            <consortium name="Genoscope - CEA"/>
            <person name="William W."/>
        </authorList>
    </citation>
    <scope>NUCLEOTIDE SEQUENCE [LARGE SCALE GENOMIC DNA]</scope>
</reference>
<evidence type="ECO:0000313" key="2">
    <source>
        <dbReference type="Proteomes" id="UP001159405"/>
    </source>
</evidence>
<organism evidence="1 2">
    <name type="scientific">Porites lobata</name>
    <dbReference type="NCBI Taxonomy" id="104759"/>
    <lineage>
        <taxon>Eukaryota</taxon>
        <taxon>Metazoa</taxon>
        <taxon>Cnidaria</taxon>
        <taxon>Anthozoa</taxon>
        <taxon>Hexacorallia</taxon>
        <taxon>Scleractinia</taxon>
        <taxon>Fungiina</taxon>
        <taxon>Poritidae</taxon>
        <taxon>Porites</taxon>
    </lineage>
</organism>
<protein>
    <submittedName>
        <fullName evidence="1">Uncharacterized protein</fullName>
    </submittedName>
</protein>
<sequence>MGDFRCGEGGWTMVMKIDGSKRTFHYDSQFWSNRGAFNLAGGKTGFDHQETKLPSYWSTPFSKICLGMKLGHDITFIVMYKQANSLFSLIADGIYRKTILGRNTWKTLIGAQASLQRNCNKEGFNAISNHKTDSRVRIGIVSNQQNDCSGSESRIGFGGAGFPVDSNTCGNEAVASPDNGDKHIKTMGYILVQ</sequence>
<proteinExistence type="predicted"/>
<dbReference type="EMBL" id="CALNXK010000090">
    <property type="protein sequence ID" value="CAH3151093.1"/>
    <property type="molecule type" value="Genomic_DNA"/>
</dbReference>
<comment type="caution">
    <text evidence="1">The sequence shown here is derived from an EMBL/GenBank/DDBJ whole genome shotgun (WGS) entry which is preliminary data.</text>
</comment>
<accession>A0ABN8PUC6</accession>
<gene>
    <name evidence="1" type="ORF">PLOB_00048414</name>
</gene>
<dbReference type="Proteomes" id="UP001159405">
    <property type="component" value="Unassembled WGS sequence"/>
</dbReference>
<keyword evidence="2" id="KW-1185">Reference proteome</keyword>
<name>A0ABN8PUC6_9CNID</name>